<protein>
    <recommendedName>
        <fullName evidence="7">AP2/ERF domain-containing protein</fullName>
    </recommendedName>
</protein>
<evidence type="ECO:0000256" key="5">
    <source>
        <dbReference type="ARBA" id="ARBA00023242"/>
    </source>
</evidence>
<dbReference type="EMBL" id="HBIC01061214">
    <property type="protein sequence ID" value="CAE0302549.1"/>
    <property type="molecule type" value="Transcribed_RNA"/>
</dbReference>
<evidence type="ECO:0000256" key="3">
    <source>
        <dbReference type="ARBA" id="ARBA00023125"/>
    </source>
</evidence>
<keyword evidence="3" id="KW-0238">DNA-binding</keyword>
<organism evidence="8">
    <name type="scientific">Spumella elongata</name>
    <dbReference type="NCBI Taxonomy" id="89044"/>
    <lineage>
        <taxon>Eukaryota</taxon>
        <taxon>Sar</taxon>
        <taxon>Stramenopiles</taxon>
        <taxon>Ochrophyta</taxon>
        <taxon>Chrysophyceae</taxon>
        <taxon>Chromulinales</taxon>
        <taxon>Chromulinaceae</taxon>
        <taxon>Spumella</taxon>
    </lineage>
</organism>
<dbReference type="InterPro" id="IPR016177">
    <property type="entry name" value="DNA-bd_dom_sf"/>
</dbReference>
<dbReference type="InterPro" id="IPR036955">
    <property type="entry name" value="AP2/ERF_dom_sf"/>
</dbReference>
<comment type="subcellular location">
    <subcellularLocation>
        <location evidence="1">Nucleus</location>
    </subcellularLocation>
</comment>
<evidence type="ECO:0000256" key="1">
    <source>
        <dbReference type="ARBA" id="ARBA00004123"/>
    </source>
</evidence>
<feature type="region of interest" description="Disordered" evidence="6">
    <location>
        <begin position="132"/>
        <end position="151"/>
    </location>
</feature>
<dbReference type="SUPFAM" id="SSF54171">
    <property type="entry name" value="DNA-binding domain"/>
    <property type="match status" value="1"/>
</dbReference>
<keyword evidence="4" id="KW-0804">Transcription</keyword>
<feature type="region of interest" description="Disordered" evidence="6">
    <location>
        <begin position="276"/>
        <end position="355"/>
    </location>
</feature>
<evidence type="ECO:0000259" key="7">
    <source>
        <dbReference type="PROSITE" id="PS51032"/>
    </source>
</evidence>
<sequence>MENLVQRLELLEKSKLVDGNSGNKQPRSVYKGVYKCGNKFKAQIQISRVQHYLGLFDDELQAALAYDNHARIILGDKAKTNFDGNGSVFSPVPIVPTIEPSKQEKLKSEHRAVESKVRESTKSRKRLYIGINQRPSRFTPSGEMASGGMGADEMRDSAALLGQLKCRTDSSSDAEDPAAPSSSNYPVSHDYTAPSAYPAHKYPTYFHPGFAHPVSSISNSDVHDHYSSFFSLPVPGFGHMPPYSRFHEKYLPYSLPTPHTNSLPMSPSAPYLAHLASQGHSEARGAETNEESRIEGQDMSSSSKSNGSHRSYSAKTSTESMMSDDGQPIDAGSSSKSKSAAEQPTSAPVLPSRAPLDGQVTHWAGVLQYDAYRPGHIQVWRGTWVTSQGNASHSEIAFEKPSPAAFAQSQNHFDYVCNMRFALASDGQSPIPVSGIMRGIYSLGSSAHTGIDRELFVEFAPSGVPHRFNVSGCGEGDAGKFVVTGQFSAISCVLELTRQYISA</sequence>
<feature type="compositionally biased region" description="Low complexity" evidence="6">
    <location>
        <begin position="300"/>
        <end position="313"/>
    </location>
</feature>
<evidence type="ECO:0000256" key="4">
    <source>
        <dbReference type="ARBA" id="ARBA00023163"/>
    </source>
</evidence>
<dbReference type="AlphaFoldDB" id="A0A7S3HQU0"/>
<accession>A0A7S3HQU0</accession>
<feature type="compositionally biased region" description="Basic and acidic residues" evidence="6">
    <location>
        <begin position="281"/>
        <end position="296"/>
    </location>
</feature>
<feature type="domain" description="AP2/ERF" evidence="7">
    <location>
        <begin position="25"/>
        <end position="83"/>
    </location>
</feature>
<dbReference type="GO" id="GO:0005634">
    <property type="term" value="C:nucleus"/>
    <property type="evidence" value="ECO:0007669"/>
    <property type="project" value="UniProtKB-SubCell"/>
</dbReference>
<dbReference type="SMART" id="SM00380">
    <property type="entry name" value="AP2"/>
    <property type="match status" value="1"/>
</dbReference>
<dbReference type="Gene3D" id="3.30.730.10">
    <property type="entry name" value="AP2/ERF domain"/>
    <property type="match status" value="1"/>
</dbReference>
<reference evidence="8" key="1">
    <citation type="submission" date="2021-01" db="EMBL/GenBank/DDBJ databases">
        <authorList>
            <person name="Corre E."/>
            <person name="Pelletier E."/>
            <person name="Niang G."/>
            <person name="Scheremetjew M."/>
            <person name="Finn R."/>
            <person name="Kale V."/>
            <person name="Holt S."/>
            <person name="Cochrane G."/>
            <person name="Meng A."/>
            <person name="Brown T."/>
            <person name="Cohen L."/>
        </authorList>
    </citation>
    <scope>NUCLEOTIDE SEQUENCE</scope>
    <source>
        <strain evidence="8">CCAP 955/1</strain>
    </source>
</reference>
<evidence type="ECO:0000256" key="2">
    <source>
        <dbReference type="ARBA" id="ARBA00023015"/>
    </source>
</evidence>
<dbReference type="InterPro" id="IPR001471">
    <property type="entry name" value="AP2/ERF_dom"/>
</dbReference>
<evidence type="ECO:0000313" key="8">
    <source>
        <dbReference type="EMBL" id="CAE0302549.1"/>
    </source>
</evidence>
<dbReference type="PROSITE" id="PS51032">
    <property type="entry name" value="AP2_ERF"/>
    <property type="match status" value="1"/>
</dbReference>
<evidence type="ECO:0000256" key="6">
    <source>
        <dbReference type="SAM" id="MobiDB-lite"/>
    </source>
</evidence>
<dbReference type="GO" id="GO:0003677">
    <property type="term" value="F:DNA binding"/>
    <property type="evidence" value="ECO:0007669"/>
    <property type="project" value="UniProtKB-KW"/>
</dbReference>
<name>A0A7S3HQU0_9STRA</name>
<keyword evidence="5" id="KW-0539">Nucleus</keyword>
<gene>
    <name evidence="8" type="ORF">SELO1098_LOCUS31407</name>
</gene>
<dbReference type="GO" id="GO:0003700">
    <property type="term" value="F:DNA-binding transcription factor activity"/>
    <property type="evidence" value="ECO:0007669"/>
    <property type="project" value="InterPro"/>
</dbReference>
<keyword evidence="2" id="KW-0805">Transcription regulation</keyword>
<proteinExistence type="predicted"/>
<feature type="region of interest" description="Disordered" evidence="6">
    <location>
        <begin position="167"/>
        <end position="188"/>
    </location>
</feature>